<dbReference type="AlphaFoldDB" id="A0A2V1E6Z7"/>
<gene>
    <name evidence="2" type="ORF">DM02DRAFT_667541</name>
</gene>
<evidence type="ECO:0000256" key="1">
    <source>
        <dbReference type="SAM" id="Coils"/>
    </source>
</evidence>
<dbReference type="Pfam" id="PF20174">
    <property type="entry name" value="DUF6540"/>
    <property type="match status" value="1"/>
</dbReference>
<keyword evidence="1" id="KW-0175">Coiled coil</keyword>
<dbReference type="EMBL" id="KZ805309">
    <property type="protein sequence ID" value="PVI06281.1"/>
    <property type="molecule type" value="Genomic_DNA"/>
</dbReference>
<feature type="coiled-coil region" evidence="1">
    <location>
        <begin position="131"/>
        <end position="158"/>
    </location>
</feature>
<evidence type="ECO:0000313" key="3">
    <source>
        <dbReference type="Proteomes" id="UP000244855"/>
    </source>
</evidence>
<reference evidence="2 3" key="1">
    <citation type="journal article" date="2018" name="Sci. Rep.">
        <title>Comparative genomics provides insights into the lifestyle and reveals functional heterogeneity of dark septate endophytic fungi.</title>
        <authorList>
            <person name="Knapp D.G."/>
            <person name="Nemeth J.B."/>
            <person name="Barry K."/>
            <person name="Hainaut M."/>
            <person name="Henrissat B."/>
            <person name="Johnson J."/>
            <person name="Kuo A."/>
            <person name="Lim J.H.P."/>
            <person name="Lipzen A."/>
            <person name="Nolan M."/>
            <person name="Ohm R.A."/>
            <person name="Tamas L."/>
            <person name="Grigoriev I.V."/>
            <person name="Spatafora J.W."/>
            <person name="Nagy L.G."/>
            <person name="Kovacs G.M."/>
        </authorList>
    </citation>
    <scope>NUCLEOTIDE SEQUENCE [LARGE SCALE GENOMIC DNA]</scope>
    <source>
        <strain evidence="2 3">DSE2036</strain>
    </source>
</reference>
<proteinExistence type="predicted"/>
<evidence type="ECO:0000313" key="2">
    <source>
        <dbReference type="EMBL" id="PVI06281.1"/>
    </source>
</evidence>
<accession>A0A2V1E6Z7</accession>
<dbReference type="OrthoDB" id="3016366at2759"/>
<name>A0A2V1E6Z7_9PLEO</name>
<protein>
    <submittedName>
        <fullName evidence="2">Uncharacterized protein</fullName>
    </submittedName>
</protein>
<sequence length="207" mass="22811">MESNSATLEKHSIYVFLNLRGAEPGFHWGIFVPTNQTQGGVWHAVNRGGGWMLEIIAATGIPNDMSLCLCFKIGKVASQKWNTLEEILRKVPANGLPSSNTQEIFTCRVWVKDALFALDVGGVIRLAKSVEDIEKAAIEKAESNRDAIEREMTSEASKSHITGTAAAAKDAGYRHFKHFLESYGLRIWNDDDVQEGKAILRGMGYGV</sequence>
<organism evidence="2 3">
    <name type="scientific">Periconia macrospinosa</name>
    <dbReference type="NCBI Taxonomy" id="97972"/>
    <lineage>
        <taxon>Eukaryota</taxon>
        <taxon>Fungi</taxon>
        <taxon>Dikarya</taxon>
        <taxon>Ascomycota</taxon>
        <taxon>Pezizomycotina</taxon>
        <taxon>Dothideomycetes</taxon>
        <taxon>Pleosporomycetidae</taxon>
        <taxon>Pleosporales</taxon>
        <taxon>Massarineae</taxon>
        <taxon>Periconiaceae</taxon>
        <taxon>Periconia</taxon>
    </lineage>
</organism>
<dbReference type="InterPro" id="IPR046670">
    <property type="entry name" value="DUF6540"/>
</dbReference>
<keyword evidence="3" id="KW-1185">Reference proteome</keyword>
<dbReference type="Proteomes" id="UP000244855">
    <property type="component" value="Unassembled WGS sequence"/>
</dbReference>